<dbReference type="EMBL" id="CP016172">
    <property type="protein sequence ID" value="ANN78067.1"/>
    <property type="molecule type" value="Genomic_DNA"/>
</dbReference>
<accession>A0A193GDF9</accession>
<dbReference type="RefSeq" id="WP_066658826.1">
    <property type="nucleotide sequence ID" value="NZ_CBCSCL010000001.1"/>
</dbReference>
<protein>
    <submittedName>
        <fullName evidence="1">Uncharacterized protein</fullName>
    </submittedName>
</protein>
<keyword evidence="2" id="KW-1185">Reference proteome</keyword>
<dbReference type="KEGG" id="bfz:BAU07_14075"/>
<gene>
    <name evidence="1" type="ORF">BAU07_14075</name>
</gene>
<dbReference type="STRING" id="463014.BAU07_14075"/>
<evidence type="ECO:0000313" key="2">
    <source>
        <dbReference type="Proteomes" id="UP000091926"/>
    </source>
</evidence>
<dbReference type="OrthoDB" id="2086168at2"/>
<evidence type="ECO:0000313" key="1">
    <source>
        <dbReference type="EMBL" id="ANN78067.1"/>
    </source>
</evidence>
<dbReference type="Proteomes" id="UP000091926">
    <property type="component" value="Chromosome"/>
</dbReference>
<name>A0A193GDF9_9BORD</name>
<sequence length="94" mass="10162">MCSLCGALGPGISWEQNGLDTADAPLWRRREAAATARELSRLLRPLRVTVDAHPDFGFLISFPTGGSQIANGLADIWHVLDSRGLDIPDPLRPA</sequence>
<proteinExistence type="predicted"/>
<reference evidence="1 2" key="1">
    <citation type="submission" date="2016-06" db="EMBL/GenBank/DDBJ databases">
        <title>Complete genome sequences of Bordetella bronchialis and Bordetella flabilis.</title>
        <authorList>
            <person name="LiPuma J.J."/>
            <person name="Spilker T."/>
        </authorList>
    </citation>
    <scope>NUCLEOTIDE SEQUENCE [LARGE SCALE GENOMIC DNA]</scope>
    <source>
        <strain evidence="1 2">AU10664</strain>
    </source>
</reference>
<organism evidence="1 2">
    <name type="scientific">Bordetella flabilis</name>
    <dbReference type="NCBI Taxonomy" id="463014"/>
    <lineage>
        <taxon>Bacteria</taxon>
        <taxon>Pseudomonadati</taxon>
        <taxon>Pseudomonadota</taxon>
        <taxon>Betaproteobacteria</taxon>
        <taxon>Burkholderiales</taxon>
        <taxon>Alcaligenaceae</taxon>
        <taxon>Bordetella</taxon>
    </lineage>
</organism>
<dbReference type="AlphaFoldDB" id="A0A193GDF9"/>